<dbReference type="SUPFAM" id="SSF88713">
    <property type="entry name" value="Glycoside hydrolase/deacetylase"/>
    <property type="match status" value="1"/>
</dbReference>
<dbReference type="Pfam" id="PF03065">
    <property type="entry name" value="Glyco_hydro_57"/>
    <property type="match status" value="1"/>
</dbReference>
<dbReference type="SUPFAM" id="SSF88688">
    <property type="entry name" value="Families 57/38 glycoside transferase middle domain"/>
    <property type="match status" value="1"/>
</dbReference>
<feature type="active site" description="Proton donor" evidence="10">
    <location>
        <position position="355"/>
    </location>
</feature>
<keyword evidence="17" id="KW-0378">Hydrolase</keyword>
<feature type="compositionally biased region" description="Pro residues" evidence="14">
    <location>
        <begin position="540"/>
        <end position="550"/>
    </location>
</feature>
<keyword evidence="4" id="KW-0328">Glycosyltransferase</keyword>
<reference evidence="17" key="1">
    <citation type="journal article" date="2020" name="bioRxiv">
        <title>A rank-normalized archaeal taxonomy based on genome phylogeny resolves widespread incomplete and uneven classifications.</title>
        <authorList>
            <person name="Rinke C."/>
            <person name="Chuvochina M."/>
            <person name="Mussig A.J."/>
            <person name="Chaumeil P.-A."/>
            <person name="Waite D.W."/>
            <person name="Whitman W.B."/>
            <person name="Parks D.H."/>
            <person name="Hugenholtz P."/>
        </authorList>
    </citation>
    <scope>NUCLEOTIDE SEQUENCE</scope>
    <source>
        <strain evidence="17">UBA8834</strain>
    </source>
</reference>
<evidence type="ECO:0000256" key="6">
    <source>
        <dbReference type="ARBA" id="ARBA00023277"/>
    </source>
</evidence>
<evidence type="ECO:0000256" key="11">
    <source>
        <dbReference type="PIRSR" id="PIRSR640042-2"/>
    </source>
</evidence>
<evidence type="ECO:0000259" key="16">
    <source>
        <dbReference type="Pfam" id="PF09210"/>
    </source>
</evidence>
<dbReference type="InterPro" id="IPR053621">
    <property type="entry name" value="Alpha-glucan_branching_enzyme"/>
</dbReference>
<evidence type="ECO:0000256" key="9">
    <source>
        <dbReference type="ARBA" id="ARBA00080565"/>
    </source>
</evidence>
<dbReference type="NCBIfam" id="NF041133">
    <property type="entry name" value="branch_enz_Thcocales"/>
    <property type="match status" value="1"/>
</dbReference>
<dbReference type="FunFam" id="3.20.110.10:FF:000009">
    <property type="entry name" value="1,4-alpha-glucan branching enzyme TK1436"/>
    <property type="match status" value="1"/>
</dbReference>
<evidence type="ECO:0000313" key="18">
    <source>
        <dbReference type="Proteomes" id="UP000617544"/>
    </source>
</evidence>
<proteinExistence type="inferred from homology"/>
<dbReference type="GeneID" id="1443713"/>
<dbReference type="GO" id="GO:0003844">
    <property type="term" value="F:1,4-alpha-glucan branching enzyme activity"/>
    <property type="evidence" value="ECO:0007669"/>
    <property type="project" value="UniProtKB-EC"/>
</dbReference>
<dbReference type="InterPro" id="IPR027291">
    <property type="entry name" value="Glyco_hydro_38_N_sf"/>
</dbReference>
<dbReference type="GO" id="GO:0030979">
    <property type="term" value="P:alpha-glucan biosynthetic process"/>
    <property type="evidence" value="ECO:0007669"/>
    <property type="project" value="InterPro"/>
</dbReference>
<dbReference type="Proteomes" id="UP000617544">
    <property type="component" value="Unassembled WGS sequence"/>
</dbReference>
<evidence type="ECO:0000256" key="1">
    <source>
        <dbReference type="ARBA" id="ARBA00000826"/>
    </source>
</evidence>
<name>A0A832T7K0_PYRHR</name>
<evidence type="ECO:0000256" key="13">
    <source>
        <dbReference type="SAM" id="Coils"/>
    </source>
</evidence>
<accession>A0A832T7K0</accession>
<protein>
    <recommendedName>
        <fullName evidence="3">1,4-alpha-glucan branching enzyme</fullName>
        <ecNumber evidence="3">2.4.1.18</ecNumber>
    </recommendedName>
    <alternativeName>
        <fullName evidence="8">1,4-alpha-D-glucan:1,4-alpha-D-glucan 6-glucosyl-transferase</fullName>
    </alternativeName>
    <alternativeName>
        <fullName evidence="7">Alpha-(1-&gt;4)-glucan branching enzyme</fullName>
    </alternativeName>
    <alternativeName>
        <fullName evidence="9">Branching enzyme</fullName>
    </alternativeName>
</protein>
<evidence type="ECO:0000256" key="4">
    <source>
        <dbReference type="ARBA" id="ARBA00022676"/>
    </source>
</evidence>
<keyword evidence="13" id="KW-0175">Coiled coil</keyword>
<dbReference type="Pfam" id="PF09210">
    <property type="entry name" value="BE_C"/>
    <property type="match status" value="1"/>
</dbReference>
<organism evidence="17 18">
    <name type="scientific">Pyrococcus horikoshii</name>
    <dbReference type="NCBI Taxonomy" id="53953"/>
    <lineage>
        <taxon>Archaea</taxon>
        <taxon>Methanobacteriati</taxon>
        <taxon>Methanobacteriota</taxon>
        <taxon>Thermococci</taxon>
        <taxon>Thermococcales</taxon>
        <taxon>Thermococcaceae</taxon>
        <taxon>Pyrococcus</taxon>
    </lineage>
</organism>
<dbReference type="InterPro" id="IPR040042">
    <property type="entry name" value="Branching_enz_MT3115-like"/>
</dbReference>
<evidence type="ECO:0000256" key="12">
    <source>
        <dbReference type="RuleBase" id="RU361196"/>
    </source>
</evidence>
<dbReference type="GO" id="GO:0016787">
    <property type="term" value="F:hydrolase activity"/>
    <property type="evidence" value="ECO:0007669"/>
    <property type="project" value="UniProtKB-KW"/>
</dbReference>
<dbReference type="Gene3D" id="3.20.110.10">
    <property type="entry name" value="Glycoside hydrolase 38, N terminal domain"/>
    <property type="match status" value="1"/>
</dbReference>
<feature type="binding site" evidence="11">
    <location>
        <position position="468"/>
    </location>
    <ligand>
        <name>substrate</name>
    </ligand>
</feature>
<dbReference type="EMBL" id="DUJN01000002">
    <property type="protein sequence ID" value="HII60389.1"/>
    <property type="molecule type" value="Genomic_DNA"/>
</dbReference>
<dbReference type="EC" id="2.4.1.18" evidence="3"/>
<evidence type="ECO:0000313" key="17">
    <source>
        <dbReference type="EMBL" id="HII60389.1"/>
    </source>
</evidence>
<evidence type="ECO:0000256" key="7">
    <source>
        <dbReference type="ARBA" id="ARBA00075429"/>
    </source>
</evidence>
<feature type="binding site" evidence="11">
    <location>
        <position position="280"/>
    </location>
    <ligand>
        <name>substrate</name>
    </ligand>
</feature>
<evidence type="ECO:0000256" key="3">
    <source>
        <dbReference type="ARBA" id="ARBA00012541"/>
    </source>
</evidence>
<comment type="similarity">
    <text evidence="2 12">Belongs to the glycosyl hydrolase 57 family.</text>
</comment>
<feature type="domain" description="1,4-alpha-glucan branching enzyme C-terminal" evidence="16">
    <location>
        <begin position="429"/>
        <end position="528"/>
    </location>
</feature>
<dbReference type="PANTHER" id="PTHR41695:SF1">
    <property type="entry name" value="1,4-ALPHA-GLUCAN BRANCHING ENZYME TK1436"/>
    <property type="match status" value="1"/>
</dbReference>
<evidence type="ECO:0000256" key="14">
    <source>
        <dbReference type="SAM" id="MobiDB-lite"/>
    </source>
</evidence>
<sequence length="560" mass="65769">MKGYLTFVLHTHIPYVRKHGKWPFGEEWLFEAMAESYIPLLMELEKLKERGVRFELVISFTPVLMEQLADEYIKREFEKYMERKLKSMEEDLERFKDEKLREAINFMIGYFKDVYSYWKSIDGNILGKFRELQDEGYVEVITSAATHGYLPLLGRDEAIEAQLLNGIKVYEKYFGRKPRGIWLPECAYRPDGLWKSPSTGEVKWRKGIEHFLKKFGIEYFFVESHLIDKGPVSLRYGNILPAKTKRSTLRPYFLKNGIAVFARNRETGIQVWSAKVGYPGDPWYREFHKRAEKSGGQYWRVTGTKDLGAKEPYEPEKAMERVNEHAKHFIGLVLSILESFESTEGEKGIVVAPYDTELFGHWWFEGAKWLSRVLELAERSGIKTVTISNFLDEFKGTRYGVELPEGSWGMFGTHHTWWNPEVEWTWPIIHKAEDRMVSLATKYYGKDKFGDRVLAQLARELLLLEASDWQFLMTTGQAKEYGKMRILEHAHYFHRLANALERYFERGTFDEVELLNEVEERDNIFHPIILTPYISQEPPEVPNYIDPPPLNKKEKKKSTL</sequence>
<dbReference type="SMR" id="A0A832T7K0"/>
<evidence type="ECO:0000256" key="2">
    <source>
        <dbReference type="ARBA" id="ARBA00006821"/>
    </source>
</evidence>
<dbReference type="InterPro" id="IPR028995">
    <property type="entry name" value="Glyco_hydro_57/38_cen_sf"/>
</dbReference>
<evidence type="ECO:0000256" key="5">
    <source>
        <dbReference type="ARBA" id="ARBA00022679"/>
    </source>
</evidence>
<dbReference type="GO" id="GO:0005576">
    <property type="term" value="C:extracellular region"/>
    <property type="evidence" value="ECO:0007669"/>
    <property type="project" value="TreeGrafter"/>
</dbReference>
<evidence type="ECO:0000259" key="15">
    <source>
        <dbReference type="Pfam" id="PF03065"/>
    </source>
</evidence>
<dbReference type="InterPro" id="IPR015293">
    <property type="entry name" value="BE_C"/>
</dbReference>
<dbReference type="InterPro" id="IPR011330">
    <property type="entry name" value="Glyco_hydro/deAcase_b/a-brl"/>
</dbReference>
<feature type="binding site" evidence="11">
    <location>
        <position position="408"/>
    </location>
    <ligand>
        <name>substrate</name>
    </ligand>
</feature>
<gene>
    <name evidence="17" type="ORF">HA331_01255</name>
</gene>
<feature type="domain" description="Glycoside hydrolase family 57 N-terminal" evidence="15">
    <location>
        <begin position="6"/>
        <end position="397"/>
    </location>
</feature>
<dbReference type="InterPro" id="IPR037090">
    <property type="entry name" value="57_glycoside_trans_central"/>
</dbReference>
<dbReference type="AlphaFoldDB" id="A0A832T7K0"/>
<dbReference type="InterPro" id="IPR004300">
    <property type="entry name" value="Glyco_hydro_57_N"/>
</dbReference>
<evidence type="ECO:0000256" key="10">
    <source>
        <dbReference type="PIRSR" id="PIRSR640042-1"/>
    </source>
</evidence>
<feature type="active site" description="Nucleophile" evidence="10">
    <location>
        <position position="185"/>
    </location>
</feature>
<keyword evidence="6 12" id="KW-0119">Carbohydrate metabolism</keyword>
<feature type="coiled-coil region" evidence="13">
    <location>
        <begin position="78"/>
        <end position="105"/>
    </location>
</feature>
<dbReference type="OMA" id="CAYYEGL"/>
<evidence type="ECO:0000256" key="8">
    <source>
        <dbReference type="ARBA" id="ARBA00077755"/>
    </source>
</evidence>
<feature type="binding site" evidence="11">
    <location>
        <position position="263"/>
    </location>
    <ligand>
        <name>substrate</name>
    </ligand>
</feature>
<keyword evidence="5" id="KW-0808">Transferase</keyword>
<dbReference type="Gene3D" id="1.20.1430.10">
    <property type="entry name" value="Families 57/38 glycoside transferase, middle domain"/>
    <property type="match status" value="1"/>
</dbReference>
<comment type="catalytic activity">
    <reaction evidence="1">
        <text>Transfers a segment of a (1-&gt;4)-alpha-D-glucan chain to a primary hydroxy group in a similar glucan chain.</text>
        <dbReference type="EC" id="2.4.1.18"/>
    </reaction>
</comment>
<dbReference type="RefSeq" id="WP_010885475.1">
    <property type="nucleotide sequence ID" value="NZ_DUJN01000002.1"/>
</dbReference>
<feature type="region of interest" description="Disordered" evidence="14">
    <location>
        <begin position="540"/>
        <end position="560"/>
    </location>
</feature>
<comment type="caution">
    <text evidence="17">The sequence shown here is derived from an EMBL/GenBank/DDBJ whole genome shotgun (WGS) entry which is preliminary data.</text>
</comment>
<dbReference type="PANTHER" id="PTHR41695">
    <property type="entry name" value="1,4-ALPHA-GLUCAN BRANCHING ENZYME RV3031-RELATED"/>
    <property type="match status" value="1"/>
</dbReference>